<gene>
    <name evidence="3" type="ORF">A0U93_05760</name>
</gene>
<evidence type="ECO:0000313" key="4">
    <source>
        <dbReference type="Proteomes" id="UP000188604"/>
    </source>
</evidence>
<dbReference type="RefSeq" id="WP_077806511.1">
    <property type="nucleotide sequence ID" value="NZ_BJXS01000002.1"/>
</dbReference>
<proteinExistence type="predicted"/>
<dbReference type="Gene3D" id="3.40.50.720">
    <property type="entry name" value="NAD(P)-binding Rossmann-like Domain"/>
    <property type="match status" value="2"/>
</dbReference>
<organism evidence="3 4">
    <name type="scientific">Neoasaia chiangmaiensis</name>
    <dbReference type="NCBI Taxonomy" id="320497"/>
    <lineage>
        <taxon>Bacteria</taxon>
        <taxon>Pseudomonadati</taxon>
        <taxon>Pseudomonadota</taxon>
        <taxon>Alphaproteobacteria</taxon>
        <taxon>Acetobacterales</taxon>
        <taxon>Acetobacteraceae</taxon>
        <taxon>Neoasaia</taxon>
    </lineage>
</organism>
<dbReference type="PANTHER" id="PTHR43333">
    <property type="entry name" value="2-HACID_DH_C DOMAIN-CONTAINING PROTEIN"/>
    <property type="match status" value="1"/>
</dbReference>
<evidence type="ECO:0000313" key="3">
    <source>
        <dbReference type="EMBL" id="AQS87524.1"/>
    </source>
</evidence>
<dbReference type="EMBL" id="CP014691">
    <property type="protein sequence ID" value="AQS87524.1"/>
    <property type="molecule type" value="Genomic_DNA"/>
</dbReference>
<dbReference type="PANTHER" id="PTHR43333:SF1">
    <property type="entry name" value="D-ISOMER SPECIFIC 2-HYDROXYACID DEHYDROGENASE NAD-BINDING DOMAIN-CONTAINING PROTEIN"/>
    <property type="match status" value="1"/>
</dbReference>
<keyword evidence="1" id="KW-0560">Oxidoreductase</keyword>
<sequence length="314" mass="34402">MTTLILKPVSPAERSQWIDAFHAADPTLTIIDWDDPSVPPETVDYAFAWQPEGRRIAAMPNLRAVISPAAGLDHILRDPAFPRDMPLYRMGTQETVDQMGDYVCWAALTLVRDAWRWAEAQARQEWSPWLNQTRTAATTTVGVMGLGELGRATALRLKALGFQVCGWARSAHHIDGVDTFAGDDAFIPFLNRTDILVSLLPATSQTAGILGKKTFAHLRPQASIISVGRGSQLIAQDLVDAINSNVLRGAVLDVVPQEPLPQDSPLWTCRGVTISPHMASEASYRDRAAYAVSVIHQIEAGKQPALRYDPAKGY</sequence>
<dbReference type="Pfam" id="PF02826">
    <property type="entry name" value="2-Hacid_dh_C"/>
    <property type="match status" value="1"/>
</dbReference>
<dbReference type="InterPro" id="IPR036291">
    <property type="entry name" value="NAD(P)-bd_dom_sf"/>
</dbReference>
<evidence type="ECO:0000256" key="1">
    <source>
        <dbReference type="ARBA" id="ARBA00023002"/>
    </source>
</evidence>
<evidence type="ECO:0000256" key="2">
    <source>
        <dbReference type="ARBA" id="ARBA00023027"/>
    </source>
</evidence>
<dbReference type="SUPFAM" id="SSF51735">
    <property type="entry name" value="NAD(P)-binding Rossmann-fold domains"/>
    <property type="match status" value="1"/>
</dbReference>
<keyword evidence="4" id="KW-1185">Reference proteome</keyword>
<dbReference type="GO" id="GO:0051287">
    <property type="term" value="F:NAD binding"/>
    <property type="evidence" value="ECO:0007669"/>
    <property type="project" value="InterPro"/>
</dbReference>
<dbReference type="KEGG" id="nch:A0U93_05760"/>
<dbReference type="STRING" id="320497.A0U93_05760"/>
<dbReference type="Proteomes" id="UP000188604">
    <property type="component" value="Chromosome"/>
</dbReference>
<dbReference type="GO" id="GO:0016491">
    <property type="term" value="F:oxidoreductase activity"/>
    <property type="evidence" value="ECO:0007669"/>
    <property type="project" value="UniProtKB-KW"/>
</dbReference>
<dbReference type="OrthoDB" id="9787219at2"/>
<dbReference type="AlphaFoldDB" id="A0A1U9KP03"/>
<protein>
    <submittedName>
        <fullName evidence="3">Uncharacterized protein</fullName>
    </submittedName>
</protein>
<dbReference type="CDD" id="cd12164">
    <property type="entry name" value="GDH_like_2"/>
    <property type="match status" value="1"/>
</dbReference>
<name>A0A1U9KP03_9PROT</name>
<accession>A0A1U9KP03</accession>
<dbReference type="InterPro" id="IPR006140">
    <property type="entry name" value="D-isomer_DH_NAD-bd"/>
</dbReference>
<reference evidence="3 4" key="1">
    <citation type="submission" date="2016-03" db="EMBL/GenBank/DDBJ databases">
        <title>Acetic acid bacteria sequencing.</title>
        <authorList>
            <person name="Brandt J."/>
            <person name="Jakob F."/>
            <person name="Vogel R.F."/>
        </authorList>
    </citation>
    <scope>NUCLEOTIDE SEQUENCE [LARGE SCALE GENOMIC DNA]</scope>
    <source>
        <strain evidence="3 4">NBRC 101099</strain>
    </source>
</reference>
<keyword evidence="2" id="KW-0520">NAD</keyword>